<dbReference type="EMBL" id="BJMU01000006">
    <property type="protein sequence ID" value="GEB83066.1"/>
    <property type="molecule type" value="Genomic_DNA"/>
</dbReference>
<gene>
    <name evidence="2" type="ORF">AOR01nite_15430</name>
</gene>
<dbReference type="RefSeq" id="WP_048834920.1">
    <property type="nucleotide sequence ID" value="NZ_BJMU01000006.1"/>
</dbReference>
<dbReference type="STRING" id="104099.AD949_04365"/>
<dbReference type="AlphaFoldDB" id="A0A4Y3TL54"/>
<evidence type="ECO:0000256" key="1">
    <source>
        <dbReference type="SAM" id="SignalP"/>
    </source>
</evidence>
<sequence>MPRLRLLSAAPAVVRHFVPSLCLGFMLAGGSAPVAWAEATIPQTVVQYRIYAHGFKVMDLQASYRLSDAQYGVAAHVKTGGFLGLFVKTNLQISAQGSFNGQTAEPALYDSVGWSRERNRHVSLTYRDHVPDVTRLDPPETDREPVPDADKKGAIDTLAALMNLLHQVRTTQSCGGHAKMFDGMRLSTLSMHSAGLQRIPSGGPREWGEDALRCDFVVQQTEGFKFNSPNSKLRNPQPGRAWFEKIGDAGFVVVRVEIDHPKMGRITIILDGPPQQKT</sequence>
<keyword evidence="1" id="KW-0732">Signal</keyword>
<proteinExistence type="predicted"/>
<evidence type="ECO:0000313" key="2">
    <source>
        <dbReference type="EMBL" id="GEB83066.1"/>
    </source>
</evidence>
<organism evidence="2 3">
    <name type="scientific">Acetobacter orleanensis</name>
    <dbReference type="NCBI Taxonomy" id="104099"/>
    <lineage>
        <taxon>Bacteria</taxon>
        <taxon>Pseudomonadati</taxon>
        <taxon>Pseudomonadota</taxon>
        <taxon>Alphaproteobacteria</taxon>
        <taxon>Acetobacterales</taxon>
        <taxon>Acetobacteraceae</taxon>
        <taxon>Acetobacter</taxon>
    </lineage>
</organism>
<evidence type="ECO:0008006" key="4">
    <source>
        <dbReference type="Google" id="ProtNLM"/>
    </source>
</evidence>
<reference evidence="2 3" key="1">
    <citation type="submission" date="2019-06" db="EMBL/GenBank/DDBJ databases">
        <title>Whole genome shotgun sequence of Acetobacter orleanensis NBRC 13752.</title>
        <authorList>
            <person name="Hosoyama A."/>
            <person name="Uohara A."/>
            <person name="Ohji S."/>
            <person name="Ichikawa N."/>
        </authorList>
    </citation>
    <scope>NUCLEOTIDE SEQUENCE [LARGE SCALE GENOMIC DNA]</scope>
    <source>
        <strain evidence="2 3">NBRC 13752</strain>
    </source>
</reference>
<protein>
    <recommendedName>
        <fullName evidence="4">DUF3108 domain-containing protein</fullName>
    </recommendedName>
</protein>
<keyword evidence="3" id="KW-1185">Reference proteome</keyword>
<feature type="signal peptide" evidence="1">
    <location>
        <begin position="1"/>
        <end position="37"/>
    </location>
</feature>
<accession>A0A4Y3TL54</accession>
<dbReference type="Pfam" id="PF11306">
    <property type="entry name" value="DUF3108"/>
    <property type="match status" value="1"/>
</dbReference>
<name>A0A4Y3TL54_9PROT</name>
<dbReference type="InterPro" id="IPR021457">
    <property type="entry name" value="DUF3108"/>
</dbReference>
<comment type="caution">
    <text evidence="2">The sequence shown here is derived from an EMBL/GenBank/DDBJ whole genome shotgun (WGS) entry which is preliminary data.</text>
</comment>
<dbReference type="OrthoDB" id="7375395at2"/>
<feature type="chain" id="PRO_5021494968" description="DUF3108 domain-containing protein" evidence="1">
    <location>
        <begin position="38"/>
        <end position="278"/>
    </location>
</feature>
<evidence type="ECO:0000313" key="3">
    <source>
        <dbReference type="Proteomes" id="UP000317617"/>
    </source>
</evidence>
<dbReference type="Proteomes" id="UP000317617">
    <property type="component" value="Unassembled WGS sequence"/>
</dbReference>